<evidence type="ECO:0000259" key="7">
    <source>
        <dbReference type="Pfam" id="PF00082"/>
    </source>
</evidence>
<dbReference type="PANTHER" id="PTHR43806">
    <property type="entry name" value="PEPTIDASE S8"/>
    <property type="match status" value="1"/>
</dbReference>
<evidence type="ECO:0000256" key="6">
    <source>
        <dbReference type="SAM" id="SignalP"/>
    </source>
</evidence>
<proteinExistence type="inferred from homology"/>
<dbReference type="EMBL" id="JBHRXK010000001">
    <property type="protein sequence ID" value="MFC3549473.1"/>
    <property type="molecule type" value="Genomic_DNA"/>
</dbReference>
<dbReference type="InterPro" id="IPR015500">
    <property type="entry name" value="Peptidase_S8_subtilisin-rel"/>
</dbReference>
<dbReference type="InterPro" id="IPR023828">
    <property type="entry name" value="Peptidase_S8_Ser-AS"/>
</dbReference>
<dbReference type="SUPFAM" id="SSF52743">
    <property type="entry name" value="Subtilisin-like"/>
    <property type="match status" value="1"/>
</dbReference>
<evidence type="ECO:0000256" key="2">
    <source>
        <dbReference type="ARBA" id="ARBA00022670"/>
    </source>
</evidence>
<dbReference type="Gene3D" id="2.60.120.380">
    <property type="match status" value="1"/>
</dbReference>
<dbReference type="CDD" id="cd07496">
    <property type="entry name" value="Peptidases_S8_13"/>
    <property type="match status" value="1"/>
</dbReference>
<evidence type="ECO:0000256" key="4">
    <source>
        <dbReference type="ARBA" id="ARBA00022825"/>
    </source>
</evidence>
<dbReference type="Gene3D" id="3.40.50.200">
    <property type="entry name" value="Peptidase S8/S53 domain"/>
    <property type="match status" value="1"/>
</dbReference>
<evidence type="ECO:0000313" key="8">
    <source>
        <dbReference type="EMBL" id="MFC3549473.1"/>
    </source>
</evidence>
<feature type="chain" id="PRO_5046634243" evidence="6">
    <location>
        <begin position="27"/>
        <end position="593"/>
    </location>
</feature>
<evidence type="ECO:0000256" key="1">
    <source>
        <dbReference type="ARBA" id="ARBA00011073"/>
    </source>
</evidence>
<keyword evidence="2 5" id="KW-0645">Protease</keyword>
<dbReference type="PROSITE" id="PS51257">
    <property type="entry name" value="PROKAR_LIPOPROTEIN"/>
    <property type="match status" value="1"/>
</dbReference>
<accession>A0ABV7RKU5</accession>
<dbReference type="Pfam" id="PF00082">
    <property type="entry name" value="Peptidase_S8"/>
    <property type="match status" value="1"/>
</dbReference>
<dbReference type="PROSITE" id="PS00138">
    <property type="entry name" value="SUBTILASE_SER"/>
    <property type="match status" value="1"/>
</dbReference>
<evidence type="ECO:0000256" key="5">
    <source>
        <dbReference type="PROSITE-ProRule" id="PRU01240"/>
    </source>
</evidence>
<keyword evidence="4 5" id="KW-0720">Serine protease</keyword>
<feature type="domain" description="Peptidase S8/S53" evidence="7">
    <location>
        <begin position="170"/>
        <end position="456"/>
    </location>
</feature>
<evidence type="ECO:0000256" key="3">
    <source>
        <dbReference type="ARBA" id="ARBA00022801"/>
    </source>
</evidence>
<dbReference type="PRINTS" id="PR00723">
    <property type="entry name" value="SUBTILISIN"/>
</dbReference>
<protein>
    <submittedName>
        <fullName evidence="8">S8 family peptidase</fullName>
        <ecNumber evidence="8">3.4.-.-</ecNumber>
    </submittedName>
</protein>
<keyword evidence="9" id="KW-1185">Reference proteome</keyword>
<feature type="active site" description="Charge relay system" evidence="5">
    <location>
        <position position="240"/>
    </location>
</feature>
<name>A0ABV7RKU5_9GAMM</name>
<keyword evidence="6" id="KW-0732">Signal</keyword>
<sequence>MKKNTRTLRRTALSMLLAGACLPALAAGARIDFSSIEDAGISPRFIVKYRTGSTERVQPAARQRSLDAAVSRTQAAGVKRSTALKVNTLRATARGGMHVLKASQRLSRTEAETLMRQIAADPNVEYVAVDAIVREYALPNDPALATHQMWHYGTGAGGARVTTAWEQAKGAGVVVAVVDTGATAHADLVGNLLPGYDFITDPFVSRRETAERVPGGWDIGSWNAAGECGTGSAKRDSSWHGTHVAGTIAEVTNNGVDGAGVAPDAKVVPVRVLGRCGGLTSDVADAIVWAAGGTVTGVPVNANPAEVINLSLGSGQTCPQVMQDAINTAVSLGATVVVAAGNSNADAATHSPASCANVVNVASTGYTGVRASYSNYGASIDLSAPGGGADVSGANGYIWSTHNTGTTVPVADRLVGMVGTSMAAPHVAGVVALMQSAAPQPLTPATIEGLLVASARPFPVAPSPSKPIGAGILDANAAVERAKTFGQPIVSRPLTSGVVEAMPPLAAGQDEIYAIDVPAGATRLEFLSYGGRGVLRVYANYEAEPMPTMNIGASVRPGTNQTIVLSSPAAGRYYIKVVASSDSAGVMLRVKVL</sequence>
<comment type="caution">
    <text evidence="8">The sequence shown here is derived from an EMBL/GenBank/DDBJ whole genome shotgun (WGS) entry which is preliminary data.</text>
</comment>
<feature type="signal peptide" evidence="6">
    <location>
        <begin position="1"/>
        <end position="26"/>
    </location>
</feature>
<dbReference type="GO" id="GO:0016787">
    <property type="term" value="F:hydrolase activity"/>
    <property type="evidence" value="ECO:0007669"/>
    <property type="project" value="UniProtKB-KW"/>
</dbReference>
<feature type="active site" description="Charge relay system" evidence="5">
    <location>
        <position position="179"/>
    </location>
</feature>
<dbReference type="Proteomes" id="UP001595740">
    <property type="component" value="Unassembled WGS sequence"/>
</dbReference>
<keyword evidence="3 5" id="KW-0378">Hydrolase</keyword>
<comment type="similarity">
    <text evidence="1 5">Belongs to the peptidase S8 family.</text>
</comment>
<dbReference type="InterPro" id="IPR036852">
    <property type="entry name" value="Peptidase_S8/S53_dom_sf"/>
</dbReference>
<dbReference type="RefSeq" id="WP_386756708.1">
    <property type="nucleotide sequence ID" value="NZ_JBHRXK010000001.1"/>
</dbReference>
<dbReference type="PROSITE" id="PS51892">
    <property type="entry name" value="SUBTILASE"/>
    <property type="match status" value="1"/>
</dbReference>
<feature type="active site" description="Charge relay system" evidence="5">
    <location>
        <position position="421"/>
    </location>
</feature>
<dbReference type="InterPro" id="IPR050131">
    <property type="entry name" value="Peptidase_S8_subtilisin-like"/>
</dbReference>
<gene>
    <name evidence="8" type="ORF">ACFOLC_00415</name>
</gene>
<dbReference type="InterPro" id="IPR000209">
    <property type="entry name" value="Peptidase_S8/S53_dom"/>
</dbReference>
<dbReference type="EC" id="3.4.-.-" evidence="8"/>
<dbReference type="PANTHER" id="PTHR43806:SF11">
    <property type="entry name" value="CEREVISIN-RELATED"/>
    <property type="match status" value="1"/>
</dbReference>
<dbReference type="InterPro" id="IPR034176">
    <property type="entry name" value="Peptidases_S8_13"/>
</dbReference>
<reference evidence="9" key="1">
    <citation type="journal article" date="2019" name="Int. J. Syst. Evol. Microbiol.">
        <title>The Global Catalogue of Microorganisms (GCM) 10K type strain sequencing project: providing services to taxonomists for standard genome sequencing and annotation.</title>
        <authorList>
            <consortium name="The Broad Institute Genomics Platform"/>
            <consortium name="The Broad Institute Genome Sequencing Center for Infectious Disease"/>
            <person name="Wu L."/>
            <person name="Ma J."/>
        </authorList>
    </citation>
    <scope>NUCLEOTIDE SEQUENCE [LARGE SCALE GENOMIC DNA]</scope>
    <source>
        <strain evidence="9">KCTC 42875</strain>
    </source>
</reference>
<evidence type="ECO:0000313" key="9">
    <source>
        <dbReference type="Proteomes" id="UP001595740"/>
    </source>
</evidence>
<organism evidence="8 9">
    <name type="scientific">Lysobacter cavernae</name>
    <dbReference type="NCBI Taxonomy" id="1685901"/>
    <lineage>
        <taxon>Bacteria</taxon>
        <taxon>Pseudomonadati</taxon>
        <taxon>Pseudomonadota</taxon>
        <taxon>Gammaproteobacteria</taxon>
        <taxon>Lysobacterales</taxon>
        <taxon>Lysobacteraceae</taxon>
        <taxon>Lysobacter</taxon>
    </lineage>
</organism>